<feature type="signal peptide" evidence="1">
    <location>
        <begin position="1"/>
        <end position="22"/>
    </location>
</feature>
<dbReference type="PROSITE" id="PS51257">
    <property type="entry name" value="PROKAR_LIPOPROTEIN"/>
    <property type="match status" value="1"/>
</dbReference>
<evidence type="ECO:0000313" key="4">
    <source>
        <dbReference type="Proteomes" id="UP000218831"/>
    </source>
</evidence>
<dbReference type="OrthoDB" id="1494333at2"/>
<dbReference type="AlphaFoldDB" id="A0A2A2GEZ3"/>
<reference evidence="3 4" key="1">
    <citation type="submission" date="2017-08" db="EMBL/GenBank/DDBJ databases">
        <title>Aliifodinibius alkalisoli sp. nov., isolated from saline alkaline soil.</title>
        <authorList>
            <person name="Liu D."/>
            <person name="Zhang G."/>
        </authorList>
    </citation>
    <scope>NUCLEOTIDE SEQUENCE [LARGE SCALE GENOMIC DNA]</scope>
    <source>
        <strain evidence="3 4">WN023</strain>
    </source>
</reference>
<protein>
    <recommendedName>
        <fullName evidence="2">Tll0287-like domain-containing protein</fullName>
    </recommendedName>
</protein>
<keyword evidence="1" id="KW-0732">Signal</keyword>
<feature type="domain" description="Tll0287-like" evidence="2">
    <location>
        <begin position="47"/>
        <end position="197"/>
    </location>
</feature>
<organism evidence="3 4">
    <name type="scientific">Fodinibius salipaludis</name>
    <dbReference type="NCBI Taxonomy" id="2032627"/>
    <lineage>
        <taxon>Bacteria</taxon>
        <taxon>Pseudomonadati</taxon>
        <taxon>Balneolota</taxon>
        <taxon>Balneolia</taxon>
        <taxon>Balneolales</taxon>
        <taxon>Balneolaceae</taxon>
        <taxon>Fodinibius</taxon>
    </lineage>
</organism>
<accession>A0A2A2GEZ3</accession>
<dbReference type="InterPro" id="IPR021796">
    <property type="entry name" value="Tll0287-like_dom"/>
</dbReference>
<proteinExistence type="predicted"/>
<evidence type="ECO:0000313" key="3">
    <source>
        <dbReference type="EMBL" id="PAU95332.1"/>
    </source>
</evidence>
<comment type="caution">
    <text evidence="3">The sequence shown here is derived from an EMBL/GenBank/DDBJ whole genome shotgun (WGS) entry which is preliminary data.</text>
</comment>
<gene>
    <name evidence="3" type="ORF">CK503_03820</name>
</gene>
<dbReference type="EMBL" id="NSKE01000002">
    <property type="protein sequence ID" value="PAU95332.1"/>
    <property type="molecule type" value="Genomic_DNA"/>
</dbReference>
<name>A0A2A2GEZ3_9BACT</name>
<keyword evidence="4" id="KW-1185">Reference proteome</keyword>
<sequence length="211" mass="23601">MVIMRNLLIPLLALLVTYGCHHESPGQRDTDLSFDTTAVVNEGEKIAKATFQTLSSNLKNAIEEGGIEHALQFCNVEAIPLTDSLSSHHDVSIRRATHKPRNPYNTADSLEANVIKQYIDNMESGENVQPVTYSDENRITFHAPITITNQLCLNCHGKVNEDIGEEHLATIQELYPNDQATGFEMGDLRGVWTVRFPATHFDSTEIQQLKQ</sequence>
<dbReference type="Pfam" id="PF11845">
    <property type="entry name" value="Tll0287-like"/>
    <property type="match status" value="1"/>
</dbReference>
<evidence type="ECO:0000256" key="1">
    <source>
        <dbReference type="SAM" id="SignalP"/>
    </source>
</evidence>
<evidence type="ECO:0000259" key="2">
    <source>
        <dbReference type="Pfam" id="PF11845"/>
    </source>
</evidence>
<feature type="chain" id="PRO_5012155067" description="Tll0287-like domain-containing protein" evidence="1">
    <location>
        <begin position="23"/>
        <end position="211"/>
    </location>
</feature>
<dbReference type="Proteomes" id="UP000218831">
    <property type="component" value="Unassembled WGS sequence"/>
</dbReference>